<keyword evidence="11" id="KW-1185">Reference proteome</keyword>
<dbReference type="Gene3D" id="1.10.3720.10">
    <property type="entry name" value="MetI-like"/>
    <property type="match status" value="1"/>
</dbReference>
<evidence type="ECO:0000313" key="10">
    <source>
        <dbReference type="EMBL" id="MBB5752193.1"/>
    </source>
</evidence>
<dbReference type="EMBL" id="JACHOO010000002">
    <property type="protein sequence ID" value="MBB5752193.1"/>
    <property type="molecule type" value="Genomic_DNA"/>
</dbReference>
<dbReference type="PANTHER" id="PTHR30614:SF34">
    <property type="entry name" value="BLR6398 PROTEIN"/>
    <property type="match status" value="1"/>
</dbReference>
<keyword evidence="6 8" id="KW-1133">Transmembrane helix</keyword>
<evidence type="ECO:0000256" key="4">
    <source>
        <dbReference type="ARBA" id="ARBA00022475"/>
    </source>
</evidence>
<dbReference type="InterPro" id="IPR035906">
    <property type="entry name" value="MetI-like_sf"/>
</dbReference>
<dbReference type="GO" id="GO:0043190">
    <property type="term" value="C:ATP-binding cassette (ABC) transporter complex"/>
    <property type="evidence" value="ECO:0007669"/>
    <property type="project" value="InterPro"/>
</dbReference>
<proteinExistence type="inferred from homology"/>
<feature type="transmembrane region" description="Helical" evidence="8">
    <location>
        <begin position="55"/>
        <end position="74"/>
    </location>
</feature>
<dbReference type="GO" id="GO:0022857">
    <property type="term" value="F:transmembrane transporter activity"/>
    <property type="evidence" value="ECO:0007669"/>
    <property type="project" value="InterPro"/>
</dbReference>
<dbReference type="Pfam" id="PF00528">
    <property type="entry name" value="BPD_transp_1"/>
    <property type="match status" value="1"/>
</dbReference>
<feature type="transmembrane region" description="Helical" evidence="8">
    <location>
        <begin position="20"/>
        <end position="43"/>
    </location>
</feature>
<dbReference type="InterPro" id="IPR000515">
    <property type="entry name" value="MetI-like"/>
</dbReference>
<dbReference type="Proteomes" id="UP000523821">
    <property type="component" value="Unassembled WGS sequence"/>
</dbReference>
<dbReference type="NCBIfam" id="TIGR01726">
    <property type="entry name" value="HEQRo_perm_3TM"/>
    <property type="match status" value="1"/>
</dbReference>
<feature type="transmembrane region" description="Helical" evidence="8">
    <location>
        <begin position="86"/>
        <end position="105"/>
    </location>
</feature>
<comment type="subcellular location">
    <subcellularLocation>
        <location evidence="1">Cell inner membrane</location>
        <topology evidence="1">Multi-pass membrane protein</topology>
    </subcellularLocation>
    <subcellularLocation>
        <location evidence="8">Cell membrane</location>
        <topology evidence="8">Multi-pass membrane protein</topology>
    </subcellularLocation>
</comment>
<dbReference type="GO" id="GO:0006865">
    <property type="term" value="P:amino acid transport"/>
    <property type="evidence" value="ECO:0007669"/>
    <property type="project" value="TreeGrafter"/>
</dbReference>
<comment type="caution">
    <text evidence="10">The sequence shown here is derived from an EMBL/GenBank/DDBJ whole genome shotgun (WGS) entry which is preliminary data.</text>
</comment>
<dbReference type="RefSeq" id="WP_183853631.1">
    <property type="nucleotide sequence ID" value="NZ_JACHOO010000002.1"/>
</dbReference>
<dbReference type="PROSITE" id="PS50928">
    <property type="entry name" value="ABC_TM1"/>
    <property type="match status" value="1"/>
</dbReference>
<feature type="domain" description="ABC transmembrane type-1" evidence="9">
    <location>
        <begin position="17"/>
        <end position="205"/>
    </location>
</feature>
<keyword evidence="3 8" id="KW-0813">Transport</keyword>
<dbReference type="SUPFAM" id="SSF161098">
    <property type="entry name" value="MetI-like"/>
    <property type="match status" value="1"/>
</dbReference>
<sequence length="243" mass="26429">MLRDFTFNEVWFLILATKWTVILSLVAFVGGGIVGLVVAGLRVSRFRTLRAISIAYVRFFQSTPLLIQLFMAYYGSAFIGLRPDPWAAAALTFVLNSGAFFGDIFRGSIESIPKGQWEASTALGLRFLQTLRLVVIPQAVPLSLPPTVGFMVQIVKSTSVASLIGLNEVARTATTINTITFEPMLVFGTVAAIYFALCWPLSLLAGRLERRLTASRSRIPRGVAPLEVGLNEVPHPAAGASRL</sequence>
<comment type="similarity">
    <text evidence="2">Belongs to the binding-protein-dependent transport system permease family. HisMQ subfamily.</text>
</comment>
<organism evidence="10 11">
    <name type="scientific">Prosthecomicrobium pneumaticum</name>
    <dbReference type="NCBI Taxonomy" id="81895"/>
    <lineage>
        <taxon>Bacteria</taxon>
        <taxon>Pseudomonadati</taxon>
        <taxon>Pseudomonadota</taxon>
        <taxon>Alphaproteobacteria</taxon>
        <taxon>Hyphomicrobiales</taxon>
        <taxon>Kaistiaceae</taxon>
        <taxon>Prosthecomicrobium</taxon>
    </lineage>
</organism>
<protein>
    <submittedName>
        <fullName evidence="10">Polar amino acid transport system permease protein</fullName>
    </submittedName>
</protein>
<dbReference type="CDD" id="cd06261">
    <property type="entry name" value="TM_PBP2"/>
    <property type="match status" value="1"/>
</dbReference>
<dbReference type="PANTHER" id="PTHR30614">
    <property type="entry name" value="MEMBRANE COMPONENT OF AMINO ACID ABC TRANSPORTER"/>
    <property type="match status" value="1"/>
</dbReference>
<evidence type="ECO:0000256" key="3">
    <source>
        <dbReference type="ARBA" id="ARBA00022448"/>
    </source>
</evidence>
<evidence type="ECO:0000256" key="2">
    <source>
        <dbReference type="ARBA" id="ARBA00010072"/>
    </source>
</evidence>
<dbReference type="InterPro" id="IPR010065">
    <property type="entry name" value="AA_ABC_transptr_permease_3TM"/>
</dbReference>
<evidence type="ECO:0000256" key="6">
    <source>
        <dbReference type="ARBA" id="ARBA00022989"/>
    </source>
</evidence>
<evidence type="ECO:0000313" key="11">
    <source>
        <dbReference type="Proteomes" id="UP000523821"/>
    </source>
</evidence>
<evidence type="ECO:0000256" key="7">
    <source>
        <dbReference type="ARBA" id="ARBA00023136"/>
    </source>
</evidence>
<keyword evidence="4" id="KW-1003">Cell membrane</keyword>
<evidence type="ECO:0000256" key="1">
    <source>
        <dbReference type="ARBA" id="ARBA00004429"/>
    </source>
</evidence>
<gene>
    <name evidence="10" type="ORF">GGQ63_001245</name>
</gene>
<evidence type="ECO:0000256" key="5">
    <source>
        <dbReference type="ARBA" id="ARBA00022692"/>
    </source>
</evidence>
<dbReference type="InterPro" id="IPR043429">
    <property type="entry name" value="ArtM/GltK/GlnP/TcyL/YhdX-like"/>
</dbReference>
<reference evidence="10 11" key="1">
    <citation type="submission" date="2020-08" db="EMBL/GenBank/DDBJ databases">
        <title>Genomic Encyclopedia of Type Strains, Phase IV (KMG-IV): sequencing the most valuable type-strain genomes for metagenomic binning, comparative biology and taxonomic classification.</title>
        <authorList>
            <person name="Goeker M."/>
        </authorList>
    </citation>
    <scope>NUCLEOTIDE SEQUENCE [LARGE SCALE GENOMIC DNA]</scope>
    <source>
        <strain evidence="10 11">DSM 16268</strain>
    </source>
</reference>
<keyword evidence="7 8" id="KW-0472">Membrane</keyword>
<accession>A0A7W9CV77</accession>
<name>A0A7W9CV77_9HYPH</name>
<keyword evidence="5 8" id="KW-0812">Transmembrane</keyword>
<dbReference type="AlphaFoldDB" id="A0A7W9CV77"/>
<evidence type="ECO:0000256" key="8">
    <source>
        <dbReference type="RuleBase" id="RU363032"/>
    </source>
</evidence>
<evidence type="ECO:0000259" key="9">
    <source>
        <dbReference type="PROSITE" id="PS50928"/>
    </source>
</evidence>
<feature type="transmembrane region" description="Helical" evidence="8">
    <location>
        <begin position="184"/>
        <end position="206"/>
    </location>
</feature>